<dbReference type="PANTHER" id="PTHR43581:SF2">
    <property type="entry name" value="EXCINUCLEASE ATPASE SUBUNIT"/>
    <property type="match status" value="1"/>
</dbReference>
<dbReference type="InterPro" id="IPR003593">
    <property type="entry name" value="AAA+_ATPase"/>
</dbReference>
<dbReference type="InterPro" id="IPR003959">
    <property type="entry name" value="ATPase_AAA_core"/>
</dbReference>
<sequence>MTLTYLKFHRFTAFDRLELDLSPGINVFIGTNGTGKTHLMKAAYAACDITKSKLGLADKLVRVFLPSNRHIGRMVKRQKGSSRAKLDIRRGNKKLTLSFSNHAKLSRSATSTGEKDWVKDPVESVYIPVKEMLANAVGFRSLYAQREIHFEEIYADILDRAYRPPLRGPAEKSRKSLMNSLQKIIDGLVIVKEEEFFLRNKEGNLEFSLLAEGMRKLGLLWLLIQNGTLLKGSVLFWDEPESNLNPKLFGTMMEILLALQRQGVQVFLATHDYVILKELDLRRRKRDKVVFHSLYRDEETNEIALQVALNYQQVHPNAIADAFSDIYDREVERSLGAVEV</sequence>
<dbReference type="InterPro" id="IPR051396">
    <property type="entry name" value="Bact_Antivir_Def_Nuclease"/>
</dbReference>
<dbReference type="OrthoDB" id="9815944at2"/>
<dbReference type="InterPro" id="IPR027417">
    <property type="entry name" value="P-loop_NTPase"/>
</dbReference>
<dbReference type="Proteomes" id="UP000005496">
    <property type="component" value="Unassembled WGS sequence"/>
</dbReference>
<proteinExistence type="predicted"/>
<dbReference type="Pfam" id="PF13476">
    <property type="entry name" value="AAA_23"/>
    <property type="match status" value="1"/>
</dbReference>
<dbReference type="Pfam" id="PF13304">
    <property type="entry name" value="AAA_21"/>
    <property type="match status" value="1"/>
</dbReference>
<dbReference type="InterPro" id="IPR038729">
    <property type="entry name" value="Rad50/SbcC_AAA"/>
</dbReference>
<dbReference type="SMART" id="SM00382">
    <property type="entry name" value="AAA"/>
    <property type="match status" value="1"/>
</dbReference>
<keyword evidence="3" id="KW-1185">Reference proteome</keyword>
<accession>D6SQ03</accession>
<dbReference type="GO" id="GO:0016887">
    <property type="term" value="F:ATP hydrolysis activity"/>
    <property type="evidence" value="ECO:0007669"/>
    <property type="project" value="InterPro"/>
</dbReference>
<evidence type="ECO:0000313" key="3">
    <source>
        <dbReference type="Proteomes" id="UP000005496"/>
    </source>
</evidence>
<feature type="domain" description="AAA+ ATPase" evidence="1">
    <location>
        <begin position="22"/>
        <end position="296"/>
    </location>
</feature>
<dbReference type="GO" id="GO:0005524">
    <property type="term" value="F:ATP binding"/>
    <property type="evidence" value="ECO:0007669"/>
    <property type="project" value="InterPro"/>
</dbReference>
<dbReference type="EMBL" id="ACJN02000002">
    <property type="protein sequence ID" value="EFI34829.1"/>
    <property type="molecule type" value="Genomic_DNA"/>
</dbReference>
<comment type="caution">
    <text evidence="2">The sequence shown here is derived from an EMBL/GenBank/DDBJ whole genome shotgun (WGS) entry which is preliminary data.</text>
</comment>
<dbReference type="PANTHER" id="PTHR43581">
    <property type="entry name" value="ATP/GTP PHOSPHATASE"/>
    <property type="match status" value="1"/>
</dbReference>
<protein>
    <submittedName>
        <fullName evidence="2">AAA ATPase</fullName>
    </submittedName>
</protein>
<gene>
    <name evidence="2" type="ORF">Dthio_PD2219</name>
</gene>
<dbReference type="GO" id="GO:0006302">
    <property type="term" value="P:double-strand break repair"/>
    <property type="evidence" value="ECO:0007669"/>
    <property type="project" value="InterPro"/>
</dbReference>
<evidence type="ECO:0000259" key="1">
    <source>
        <dbReference type="SMART" id="SM00382"/>
    </source>
</evidence>
<dbReference type="eggNOG" id="COG4637">
    <property type="taxonomic scope" value="Bacteria"/>
</dbReference>
<dbReference type="AlphaFoldDB" id="D6SQ03"/>
<evidence type="ECO:0000313" key="2">
    <source>
        <dbReference type="EMBL" id="EFI34829.1"/>
    </source>
</evidence>
<reference evidence="2" key="1">
    <citation type="submission" date="2010-05" db="EMBL/GenBank/DDBJ databases">
        <title>The draft genome of Desulfonatronospira thiodismutans ASO3-1.</title>
        <authorList>
            <consortium name="US DOE Joint Genome Institute (JGI-PGF)"/>
            <person name="Lucas S."/>
            <person name="Copeland A."/>
            <person name="Lapidus A."/>
            <person name="Cheng J.-F."/>
            <person name="Bruce D."/>
            <person name="Goodwin L."/>
            <person name="Pitluck S."/>
            <person name="Chertkov O."/>
            <person name="Brettin T."/>
            <person name="Detter J.C."/>
            <person name="Han C."/>
            <person name="Land M.L."/>
            <person name="Hauser L."/>
            <person name="Kyrpides N."/>
            <person name="Mikhailova N."/>
            <person name="Muyzer G."/>
            <person name="Woyke T."/>
        </authorList>
    </citation>
    <scope>NUCLEOTIDE SEQUENCE [LARGE SCALE GENOMIC DNA]</scope>
    <source>
        <strain evidence="2">ASO3-1</strain>
    </source>
</reference>
<dbReference type="Gene3D" id="3.40.50.300">
    <property type="entry name" value="P-loop containing nucleotide triphosphate hydrolases"/>
    <property type="match status" value="1"/>
</dbReference>
<name>D6SQ03_9BACT</name>
<organism evidence="2 3">
    <name type="scientific">Desulfonatronospira thiodismutans ASO3-1</name>
    <dbReference type="NCBI Taxonomy" id="555779"/>
    <lineage>
        <taxon>Bacteria</taxon>
        <taxon>Pseudomonadati</taxon>
        <taxon>Thermodesulfobacteriota</taxon>
        <taxon>Desulfovibrionia</taxon>
        <taxon>Desulfovibrionales</taxon>
        <taxon>Desulfonatronovibrionaceae</taxon>
        <taxon>Desulfonatronospira</taxon>
    </lineage>
</organism>
<dbReference type="SUPFAM" id="SSF52540">
    <property type="entry name" value="P-loop containing nucleoside triphosphate hydrolases"/>
    <property type="match status" value="1"/>
</dbReference>